<feature type="transmembrane region" description="Helical" evidence="1">
    <location>
        <begin position="102"/>
        <end position="123"/>
    </location>
</feature>
<gene>
    <name evidence="2" type="ORF">P171DRAFT_29303</name>
</gene>
<comment type="caution">
    <text evidence="2">The sequence shown here is derived from an EMBL/GenBank/DDBJ whole genome shotgun (WGS) entry which is preliminary data.</text>
</comment>
<proteinExistence type="predicted"/>
<reference evidence="2" key="1">
    <citation type="journal article" date="2020" name="Stud. Mycol.">
        <title>101 Dothideomycetes genomes: a test case for predicting lifestyles and emergence of pathogens.</title>
        <authorList>
            <person name="Haridas S."/>
            <person name="Albert R."/>
            <person name="Binder M."/>
            <person name="Bloem J."/>
            <person name="Labutti K."/>
            <person name="Salamov A."/>
            <person name="Andreopoulos B."/>
            <person name="Baker S."/>
            <person name="Barry K."/>
            <person name="Bills G."/>
            <person name="Bluhm B."/>
            <person name="Cannon C."/>
            <person name="Castanera R."/>
            <person name="Culley D."/>
            <person name="Daum C."/>
            <person name="Ezra D."/>
            <person name="Gonzalez J."/>
            <person name="Henrissat B."/>
            <person name="Kuo A."/>
            <person name="Liang C."/>
            <person name="Lipzen A."/>
            <person name="Lutzoni F."/>
            <person name="Magnuson J."/>
            <person name="Mondo S."/>
            <person name="Nolan M."/>
            <person name="Ohm R."/>
            <person name="Pangilinan J."/>
            <person name="Park H.-J."/>
            <person name="Ramirez L."/>
            <person name="Alfaro M."/>
            <person name="Sun H."/>
            <person name="Tritt A."/>
            <person name="Yoshinaga Y."/>
            <person name="Zwiers L.-H."/>
            <person name="Turgeon B."/>
            <person name="Goodwin S."/>
            <person name="Spatafora J."/>
            <person name="Crous P."/>
            <person name="Grigoriev I."/>
        </authorList>
    </citation>
    <scope>NUCLEOTIDE SEQUENCE</scope>
    <source>
        <strain evidence="2">CBS 690.94</strain>
    </source>
</reference>
<evidence type="ECO:0000313" key="3">
    <source>
        <dbReference type="Proteomes" id="UP000799764"/>
    </source>
</evidence>
<protein>
    <submittedName>
        <fullName evidence="2">Uncharacterized protein</fullName>
    </submittedName>
</protein>
<organism evidence="2 3">
    <name type="scientific">Karstenula rhodostoma CBS 690.94</name>
    <dbReference type="NCBI Taxonomy" id="1392251"/>
    <lineage>
        <taxon>Eukaryota</taxon>
        <taxon>Fungi</taxon>
        <taxon>Dikarya</taxon>
        <taxon>Ascomycota</taxon>
        <taxon>Pezizomycotina</taxon>
        <taxon>Dothideomycetes</taxon>
        <taxon>Pleosporomycetidae</taxon>
        <taxon>Pleosporales</taxon>
        <taxon>Massarineae</taxon>
        <taxon>Didymosphaeriaceae</taxon>
        <taxon>Karstenula</taxon>
    </lineage>
</organism>
<keyword evidence="1" id="KW-1133">Transmembrane helix</keyword>
<dbReference type="EMBL" id="MU001501">
    <property type="protein sequence ID" value="KAF2444252.1"/>
    <property type="molecule type" value="Genomic_DNA"/>
</dbReference>
<sequence>MSLRGGPCGFCTTFPYSRPKWMAAWSVPDQGNCWEEYFVIRKGVRKHGGGTEIASSLQCKHIIERPVPHLHTQPSHGSSLSAYAGLLPYSNTMVPLHKAHGAIQPITVFSYLSCCSATICWYIRRANMHN</sequence>
<evidence type="ECO:0000313" key="2">
    <source>
        <dbReference type="EMBL" id="KAF2444252.1"/>
    </source>
</evidence>
<keyword evidence="1" id="KW-0812">Transmembrane</keyword>
<evidence type="ECO:0000256" key="1">
    <source>
        <dbReference type="SAM" id="Phobius"/>
    </source>
</evidence>
<accession>A0A9P4PHX2</accession>
<keyword evidence="3" id="KW-1185">Reference proteome</keyword>
<name>A0A9P4PHX2_9PLEO</name>
<dbReference type="AlphaFoldDB" id="A0A9P4PHX2"/>
<keyword evidence="1" id="KW-0472">Membrane</keyword>
<dbReference type="Proteomes" id="UP000799764">
    <property type="component" value="Unassembled WGS sequence"/>
</dbReference>